<dbReference type="GeneID" id="74946495"/>
<name>A0A060HFU1_9ARCH</name>
<evidence type="ECO:0000313" key="2">
    <source>
        <dbReference type="Proteomes" id="UP000027093"/>
    </source>
</evidence>
<keyword evidence="2" id="KW-1185">Reference proteome</keyword>
<sequence length="261" mass="29015">MIKMDMPRLLDERGYKPLKMQEKAVASAAMSSLTVLGESSIRALLFHMSTLAGMQERELLSNYKEFEKALWSALGSGADIILKRFDEELAKNVQATDMGPNEVLDAMRRDESYVFMRNVSAGEHVLLLYRSVQFRDRMLGAFFDPVAGGRQAKGAILSEPAALASAPSITWHELQEKVAGASLDEKVSEWTSALGAGRLRLARDSTWLLENNLEETTASRFKDAALVCACDLRVGIERTSRAMESHDYVVLEDSKTVYAKE</sequence>
<dbReference type="OrthoDB" id="376291at2157"/>
<dbReference type="RefSeq" id="WP_075054470.1">
    <property type="nucleotide sequence ID" value="NZ_CP007536.1"/>
</dbReference>
<proteinExistence type="predicted"/>
<reference evidence="1 2" key="1">
    <citation type="journal article" date="2014" name="Int. J. Syst. Evol. Microbiol.">
        <title>Nitrososphaera viennensis gen. nov., sp. nov., an aerobic and mesophilic, ammonia-oxidizing archaeon from soil and a member of the archaeal phylum Thaumarchaeota.</title>
        <authorList>
            <person name="Stieglmeier M."/>
            <person name="Klingl A."/>
            <person name="Alves R.J."/>
            <person name="Rittmann S.K."/>
            <person name="Melcher M."/>
            <person name="Leisch N."/>
            <person name="Schleper C."/>
        </authorList>
    </citation>
    <scope>NUCLEOTIDE SEQUENCE [LARGE SCALE GENOMIC DNA]</scope>
    <source>
        <strain evidence="1">EN76</strain>
    </source>
</reference>
<dbReference type="HOGENOM" id="CLU_1040522_0_0_2"/>
<gene>
    <name evidence="1" type="ORF">NVIE_012360</name>
</gene>
<dbReference type="Proteomes" id="UP000027093">
    <property type="component" value="Chromosome"/>
</dbReference>
<dbReference type="AlphaFoldDB" id="A0A060HFU1"/>
<evidence type="ECO:0000313" key="1">
    <source>
        <dbReference type="EMBL" id="AIC15469.1"/>
    </source>
</evidence>
<accession>A0A060HFU1</accession>
<organism evidence="1 2">
    <name type="scientific">Nitrososphaera viennensis EN76</name>
    <dbReference type="NCBI Taxonomy" id="926571"/>
    <lineage>
        <taxon>Archaea</taxon>
        <taxon>Nitrososphaerota</taxon>
        <taxon>Nitrososphaeria</taxon>
        <taxon>Nitrososphaerales</taxon>
        <taxon>Nitrososphaeraceae</taxon>
        <taxon>Nitrososphaera</taxon>
    </lineage>
</organism>
<dbReference type="EMBL" id="CP007536">
    <property type="protein sequence ID" value="AIC15469.1"/>
    <property type="molecule type" value="Genomic_DNA"/>
</dbReference>
<dbReference type="KEGG" id="nvn:NVIE_012360"/>
<dbReference type="STRING" id="926571.NVIE_012360"/>
<protein>
    <submittedName>
        <fullName evidence="1">Uncharacterized protein</fullName>
    </submittedName>
</protein>